<keyword evidence="9" id="KW-1185">Reference proteome</keyword>
<organism evidence="8 9">
    <name type="scientific">Stephania cephalantha</name>
    <dbReference type="NCBI Taxonomy" id="152367"/>
    <lineage>
        <taxon>Eukaryota</taxon>
        <taxon>Viridiplantae</taxon>
        <taxon>Streptophyta</taxon>
        <taxon>Embryophyta</taxon>
        <taxon>Tracheophyta</taxon>
        <taxon>Spermatophyta</taxon>
        <taxon>Magnoliopsida</taxon>
        <taxon>Ranunculales</taxon>
        <taxon>Menispermaceae</taxon>
        <taxon>Menispermoideae</taxon>
        <taxon>Cissampelideae</taxon>
        <taxon>Stephania</taxon>
    </lineage>
</organism>
<protein>
    <submittedName>
        <fullName evidence="8">Uncharacterized protein</fullName>
    </submittedName>
</protein>
<evidence type="ECO:0000256" key="3">
    <source>
        <dbReference type="ARBA" id="ARBA00022448"/>
    </source>
</evidence>
<dbReference type="GO" id="GO:0005337">
    <property type="term" value="F:nucleoside transmembrane transporter activity"/>
    <property type="evidence" value="ECO:0007669"/>
    <property type="project" value="InterPro"/>
</dbReference>
<keyword evidence="3" id="KW-0813">Transport</keyword>
<feature type="transmembrane region" description="Helical" evidence="7">
    <location>
        <begin position="203"/>
        <end position="224"/>
    </location>
</feature>
<feature type="transmembrane region" description="Helical" evidence="7">
    <location>
        <begin position="405"/>
        <end position="428"/>
    </location>
</feature>
<comment type="similarity">
    <text evidence="2">Belongs to the SLC29A/ENT transporter (TC 2.A.57) family.</text>
</comment>
<evidence type="ECO:0000256" key="5">
    <source>
        <dbReference type="ARBA" id="ARBA00022989"/>
    </source>
</evidence>
<dbReference type="PIRSF" id="PIRSF016379">
    <property type="entry name" value="ENT"/>
    <property type="match status" value="1"/>
</dbReference>
<evidence type="ECO:0000256" key="1">
    <source>
        <dbReference type="ARBA" id="ARBA00004141"/>
    </source>
</evidence>
<feature type="transmembrane region" description="Helical" evidence="7">
    <location>
        <begin position="68"/>
        <end position="90"/>
    </location>
</feature>
<keyword evidence="6 7" id="KW-0472">Membrane</keyword>
<evidence type="ECO:0000313" key="8">
    <source>
        <dbReference type="EMBL" id="KAK9149630.1"/>
    </source>
</evidence>
<sequence length="429" mass="46984">MEGELVAVVTKGHGDDHVGGEPIIRDSYNMAYMIHFVLGVGNLLPWNTFITAVDYFGHLYPSKHINKVFSVVYMGSSLLVLVLMMSWSSWCWMPNFRCRMNVGLVMFALSLIAIPLIDWMCVGDGSLERVDVTYRVTVAAVTVCGLADGLVGGSLIGSAGKLPKRYMQAIFSGTASSGVLVCIFRIITKASLPRTPQGLRASAHLYFAVGTFIMLVCIICCNIVDKLLVMQHYKQKAVPGTHISHFSDYLPSSPTIPSHVNEPMKGPRFWHVAKEIRWAALGILSIYTVTLSIFPGFITDEVESHLLQDWYPILLITMYNISDLVGKSLPAIYAMKSIGKASCASVARLLFYPLFTACLHGPKWLRTEVPLVFATAALGLTNGYLTSVLMMLAPKSVPVAEAETAGIVMAMFLCIGLVAGSVLGWFWII</sequence>
<dbReference type="PANTHER" id="PTHR10332">
    <property type="entry name" value="EQUILIBRATIVE NUCLEOSIDE TRANSPORTER"/>
    <property type="match status" value="1"/>
</dbReference>
<evidence type="ECO:0000313" key="9">
    <source>
        <dbReference type="Proteomes" id="UP001419268"/>
    </source>
</evidence>
<name>A0AAP0KCT2_9MAGN</name>
<evidence type="ECO:0000256" key="6">
    <source>
        <dbReference type="ARBA" id="ARBA00023136"/>
    </source>
</evidence>
<dbReference type="PRINTS" id="PR01130">
    <property type="entry name" value="DERENTRNSPRT"/>
</dbReference>
<evidence type="ECO:0000256" key="2">
    <source>
        <dbReference type="ARBA" id="ARBA00007965"/>
    </source>
</evidence>
<proteinExistence type="inferred from homology"/>
<keyword evidence="5 7" id="KW-1133">Transmembrane helix</keyword>
<feature type="transmembrane region" description="Helical" evidence="7">
    <location>
        <begin position="102"/>
        <end position="120"/>
    </location>
</feature>
<dbReference type="InterPro" id="IPR002259">
    <property type="entry name" value="Eqnu_transpt"/>
</dbReference>
<dbReference type="EMBL" id="JBBNAG010000003">
    <property type="protein sequence ID" value="KAK9149630.1"/>
    <property type="molecule type" value="Genomic_DNA"/>
</dbReference>
<feature type="transmembrane region" description="Helical" evidence="7">
    <location>
        <begin position="132"/>
        <end position="157"/>
    </location>
</feature>
<dbReference type="Pfam" id="PF01733">
    <property type="entry name" value="Nucleoside_tran"/>
    <property type="match status" value="1"/>
</dbReference>
<dbReference type="AlphaFoldDB" id="A0AAP0KCT2"/>
<dbReference type="Proteomes" id="UP001419268">
    <property type="component" value="Unassembled WGS sequence"/>
</dbReference>
<dbReference type="PANTHER" id="PTHR10332:SF77">
    <property type="entry name" value="EQUILIBRATIVE NUCLEOTIDE TRANSPORTER 8"/>
    <property type="match status" value="1"/>
</dbReference>
<comment type="caution">
    <text evidence="8">The sequence shown here is derived from an EMBL/GenBank/DDBJ whole genome shotgun (WGS) entry which is preliminary data.</text>
</comment>
<comment type="subcellular location">
    <subcellularLocation>
        <location evidence="1">Membrane</location>
        <topology evidence="1">Multi-pass membrane protein</topology>
    </subcellularLocation>
</comment>
<evidence type="ECO:0000256" key="7">
    <source>
        <dbReference type="SAM" id="Phobius"/>
    </source>
</evidence>
<reference evidence="8 9" key="1">
    <citation type="submission" date="2024-01" db="EMBL/GenBank/DDBJ databases">
        <title>Genome assemblies of Stephania.</title>
        <authorList>
            <person name="Yang L."/>
        </authorList>
    </citation>
    <scope>NUCLEOTIDE SEQUENCE [LARGE SCALE GENOMIC DNA]</scope>
    <source>
        <strain evidence="8">JXDWG</strain>
        <tissue evidence="8">Leaf</tissue>
    </source>
</reference>
<gene>
    <name evidence="8" type="ORF">Scep_008387</name>
</gene>
<accession>A0AAP0KCT2</accession>
<feature type="transmembrane region" description="Helical" evidence="7">
    <location>
        <begin position="278"/>
        <end position="298"/>
    </location>
</feature>
<feature type="transmembrane region" description="Helical" evidence="7">
    <location>
        <begin position="310"/>
        <end position="334"/>
    </location>
</feature>
<feature type="transmembrane region" description="Helical" evidence="7">
    <location>
        <begin position="371"/>
        <end position="393"/>
    </location>
</feature>
<feature type="transmembrane region" description="Helical" evidence="7">
    <location>
        <begin position="32"/>
        <end position="56"/>
    </location>
</feature>
<dbReference type="GO" id="GO:0005886">
    <property type="term" value="C:plasma membrane"/>
    <property type="evidence" value="ECO:0007669"/>
    <property type="project" value="TreeGrafter"/>
</dbReference>
<evidence type="ECO:0000256" key="4">
    <source>
        <dbReference type="ARBA" id="ARBA00022692"/>
    </source>
</evidence>
<keyword evidence="4 7" id="KW-0812">Transmembrane</keyword>
<feature type="transmembrane region" description="Helical" evidence="7">
    <location>
        <begin position="169"/>
        <end position="188"/>
    </location>
</feature>